<organism evidence="2 3">
    <name type="scientific">Candidatus Neptunichlamydia vexilliferae</name>
    <dbReference type="NCBI Taxonomy" id="1651774"/>
    <lineage>
        <taxon>Bacteria</taxon>
        <taxon>Pseudomonadati</taxon>
        <taxon>Chlamydiota</taxon>
        <taxon>Chlamydiia</taxon>
        <taxon>Parachlamydiales</taxon>
        <taxon>Simkaniaceae</taxon>
        <taxon>Candidatus Neptunichlamydia</taxon>
    </lineage>
</organism>
<keyword evidence="1" id="KW-0472">Membrane</keyword>
<dbReference type="EMBL" id="JAAEJV010000064">
    <property type="protein sequence ID" value="MBF5060019.1"/>
    <property type="molecule type" value="Genomic_DNA"/>
</dbReference>
<dbReference type="Proteomes" id="UP001194714">
    <property type="component" value="Unassembled WGS sequence"/>
</dbReference>
<reference evidence="2 3" key="1">
    <citation type="submission" date="2020-01" db="EMBL/GenBank/DDBJ databases">
        <title>Draft genome sequence of Cand. Neptunochlamydia vexilliferae K9.</title>
        <authorList>
            <person name="Schulz F."/>
            <person name="Koestlbacher S."/>
            <person name="Wascher F."/>
            <person name="Pizzetti I."/>
            <person name="Horn M."/>
        </authorList>
    </citation>
    <scope>NUCLEOTIDE SEQUENCE [LARGE SCALE GENOMIC DNA]</scope>
    <source>
        <strain evidence="2 3">K9</strain>
    </source>
</reference>
<proteinExistence type="predicted"/>
<accession>A0ABS0B0U9</accession>
<evidence type="ECO:0000313" key="2">
    <source>
        <dbReference type="EMBL" id="MBF5060019.1"/>
    </source>
</evidence>
<comment type="caution">
    <text evidence="2">The sequence shown here is derived from an EMBL/GenBank/DDBJ whole genome shotgun (WGS) entry which is preliminary data.</text>
</comment>
<keyword evidence="1" id="KW-0812">Transmembrane</keyword>
<sequence length="96" mass="11550">MYIFFSLQKFFQSKTCILFLIKESHFLGYVVFLHHTLLRTKTKKRMFKKLNKKHEKFFKGQVSEESLHQSIHSYLGILSHADQHEVSQTVTNAFWR</sequence>
<evidence type="ECO:0000313" key="3">
    <source>
        <dbReference type="Proteomes" id="UP001194714"/>
    </source>
</evidence>
<protein>
    <submittedName>
        <fullName evidence="2">Uncharacterized protein</fullName>
    </submittedName>
</protein>
<name>A0ABS0B0U9_9BACT</name>
<keyword evidence="1" id="KW-1133">Transmembrane helix</keyword>
<gene>
    <name evidence="2" type="ORF">NEPTK9_001545</name>
</gene>
<keyword evidence="3" id="KW-1185">Reference proteome</keyword>
<evidence type="ECO:0000256" key="1">
    <source>
        <dbReference type="SAM" id="Phobius"/>
    </source>
</evidence>
<feature type="transmembrane region" description="Helical" evidence="1">
    <location>
        <begin position="17"/>
        <end position="38"/>
    </location>
</feature>